<feature type="region of interest" description="Disordered" evidence="1">
    <location>
        <begin position="1"/>
        <end position="70"/>
    </location>
</feature>
<dbReference type="Proteomes" id="UP000182658">
    <property type="component" value="Unassembled WGS sequence"/>
</dbReference>
<organism evidence="3 4">
    <name type="scientific">Coniochaeta ligniaria NRRL 30616</name>
    <dbReference type="NCBI Taxonomy" id="1408157"/>
    <lineage>
        <taxon>Eukaryota</taxon>
        <taxon>Fungi</taxon>
        <taxon>Dikarya</taxon>
        <taxon>Ascomycota</taxon>
        <taxon>Pezizomycotina</taxon>
        <taxon>Sordariomycetes</taxon>
        <taxon>Sordariomycetidae</taxon>
        <taxon>Coniochaetales</taxon>
        <taxon>Coniochaetaceae</taxon>
        <taxon>Coniochaeta</taxon>
    </lineage>
</organism>
<feature type="compositionally biased region" description="Basic and acidic residues" evidence="1">
    <location>
        <begin position="184"/>
        <end position="204"/>
    </location>
</feature>
<feature type="compositionally biased region" description="Basic and acidic residues" evidence="1">
    <location>
        <begin position="211"/>
        <end position="223"/>
    </location>
</feature>
<accession>A0A1J7J3N6</accession>
<dbReference type="SMART" id="SM00456">
    <property type="entry name" value="WW"/>
    <property type="match status" value="1"/>
</dbReference>
<feature type="domain" description="WW" evidence="2">
    <location>
        <begin position="64"/>
        <end position="98"/>
    </location>
</feature>
<dbReference type="AlphaFoldDB" id="A0A1J7J3N6"/>
<feature type="compositionally biased region" description="Acidic residues" evidence="1">
    <location>
        <begin position="224"/>
        <end position="234"/>
    </location>
</feature>
<evidence type="ECO:0000256" key="1">
    <source>
        <dbReference type="SAM" id="MobiDB-lite"/>
    </source>
</evidence>
<dbReference type="InParanoid" id="A0A1J7J3N6"/>
<dbReference type="Gene3D" id="2.20.70.10">
    <property type="match status" value="1"/>
</dbReference>
<feature type="region of interest" description="Disordered" evidence="1">
    <location>
        <begin position="92"/>
        <end position="130"/>
    </location>
</feature>
<evidence type="ECO:0000259" key="2">
    <source>
        <dbReference type="PROSITE" id="PS50020"/>
    </source>
</evidence>
<evidence type="ECO:0000313" key="4">
    <source>
        <dbReference type="Proteomes" id="UP000182658"/>
    </source>
</evidence>
<keyword evidence="4" id="KW-1185">Reference proteome</keyword>
<dbReference type="SUPFAM" id="SSF51045">
    <property type="entry name" value="WW domain"/>
    <property type="match status" value="1"/>
</dbReference>
<feature type="compositionally biased region" description="Polar residues" evidence="1">
    <location>
        <begin position="1"/>
        <end position="11"/>
    </location>
</feature>
<evidence type="ECO:0000313" key="3">
    <source>
        <dbReference type="EMBL" id="OIW23788.1"/>
    </source>
</evidence>
<name>A0A1J7J3N6_9PEZI</name>
<feature type="region of interest" description="Disordered" evidence="1">
    <location>
        <begin position="161"/>
        <end position="234"/>
    </location>
</feature>
<feature type="compositionally biased region" description="Pro residues" evidence="1">
    <location>
        <begin position="57"/>
        <end position="67"/>
    </location>
</feature>
<dbReference type="Pfam" id="PF00397">
    <property type="entry name" value="WW"/>
    <property type="match status" value="1"/>
</dbReference>
<dbReference type="STRING" id="1408157.A0A1J7J3N6"/>
<gene>
    <name evidence="3" type="ORF">CONLIGDRAFT_110122</name>
</gene>
<protein>
    <recommendedName>
        <fullName evidence="2">WW domain-containing protein</fullName>
    </recommendedName>
</protein>
<dbReference type="CDD" id="cd00201">
    <property type="entry name" value="WW"/>
    <property type="match status" value="1"/>
</dbReference>
<dbReference type="InterPro" id="IPR036020">
    <property type="entry name" value="WW_dom_sf"/>
</dbReference>
<sequence length="234" mass="25516">MSFFSNSSSEFQGMRVGSRTRDDDEGYSGYSGRRDLYPPSQPYGESYSKEPAAGPIYSPPSDKPPIPAGWVPQWDEHYQRWFYHDTTTGHSQWEAPGYIPPRPPMPGAGGRSVDEGGAHQAYGRGGEYGDKKKSGYGGMLLGAAGGLAAGALISNALHDDDDYRSYSQGAPLQQPAYAGSVSSSDRESLEEARQEYAEALDDARSSSASSSDRERLEEAREEYYSEEEDAYGSD</sequence>
<reference evidence="3 4" key="1">
    <citation type="submission" date="2016-10" db="EMBL/GenBank/DDBJ databases">
        <title>Draft genome sequence of Coniochaeta ligniaria NRRL30616, a lignocellulolytic fungus for bioabatement of inhibitors in plant biomass hydrolysates.</title>
        <authorList>
            <consortium name="DOE Joint Genome Institute"/>
            <person name="Jimenez D.J."/>
            <person name="Hector R.E."/>
            <person name="Riley R."/>
            <person name="Sun H."/>
            <person name="Grigoriev I.V."/>
            <person name="Van Elsas J.D."/>
            <person name="Nichols N.N."/>
        </authorList>
    </citation>
    <scope>NUCLEOTIDE SEQUENCE [LARGE SCALE GENOMIC DNA]</scope>
    <source>
        <strain evidence="3 4">NRRL 30616</strain>
    </source>
</reference>
<dbReference type="EMBL" id="KV875105">
    <property type="protein sequence ID" value="OIW23788.1"/>
    <property type="molecule type" value="Genomic_DNA"/>
</dbReference>
<dbReference type="PROSITE" id="PS50020">
    <property type="entry name" value="WW_DOMAIN_2"/>
    <property type="match status" value="1"/>
</dbReference>
<proteinExistence type="predicted"/>
<dbReference type="InterPro" id="IPR001202">
    <property type="entry name" value="WW_dom"/>
</dbReference>
<dbReference type="OrthoDB" id="2444812at2759"/>